<comment type="similarity">
    <text evidence="2">Belongs to the protease PrsW family.</text>
</comment>
<evidence type="ECO:0000256" key="10">
    <source>
        <dbReference type="SAM" id="Phobius"/>
    </source>
</evidence>
<gene>
    <name evidence="11" type="ordered locus">SGRA_2225</name>
</gene>
<dbReference type="PANTHER" id="PTHR36844:SF1">
    <property type="entry name" value="PROTEASE PRSW"/>
    <property type="match status" value="1"/>
</dbReference>
<feature type="transmembrane region" description="Helical" evidence="10">
    <location>
        <begin position="33"/>
        <end position="50"/>
    </location>
</feature>
<name>H6L3K6_SAPGL</name>
<dbReference type="PANTHER" id="PTHR36844">
    <property type="entry name" value="PROTEASE PRSW"/>
    <property type="match status" value="1"/>
</dbReference>
<evidence type="ECO:0000256" key="9">
    <source>
        <dbReference type="ARBA" id="ARBA00023136"/>
    </source>
</evidence>
<comment type="subcellular location">
    <subcellularLocation>
        <location evidence="1">Cell membrane</location>
        <topology evidence="1">Multi-pass membrane protein</topology>
    </subcellularLocation>
</comment>
<dbReference type="InterPro" id="IPR026898">
    <property type="entry name" value="PrsW"/>
</dbReference>
<dbReference type="InterPro" id="IPR023596">
    <property type="entry name" value="Peptidase_PrsW_arch/bac"/>
</dbReference>
<keyword evidence="9 10" id="KW-0472">Membrane</keyword>
<feature type="transmembrane region" description="Helical" evidence="10">
    <location>
        <begin position="169"/>
        <end position="190"/>
    </location>
</feature>
<evidence type="ECO:0000256" key="7">
    <source>
        <dbReference type="ARBA" id="ARBA00022801"/>
    </source>
</evidence>
<evidence type="ECO:0000313" key="11">
    <source>
        <dbReference type="EMBL" id="AFC24954.1"/>
    </source>
</evidence>
<accession>H6L3K6</accession>
<evidence type="ECO:0000256" key="8">
    <source>
        <dbReference type="ARBA" id="ARBA00022989"/>
    </source>
</evidence>
<dbReference type="GO" id="GO:0008233">
    <property type="term" value="F:peptidase activity"/>
    <property type="evidence" value="ECO:0007669"/>
    <property type="project" value="UniProtKB-KW"/>
</dbReference>
<dbReference type="GO" id="GO:0005886">
    <property type="term" value="C:plasma membrane"/>
    <property type="evidence" value="ECO:0007669"/>
    <property type="project" value="UniProtKB-SubCell"/>
</dbReference>
<dbReference type="eggNOG" id="COG2339">
    <property type="taxonomic scope" value="Bacteria"/>
</dbReference>
<dbReference type="STRING" id="984262.SGRA_2225"/>
<keyword evidence="5" id="KW-0645">Protease</keyword>
<evidence type="ECO:0000256" key="1">
    <source>
        <dbReference type="ARBA" id="ARBA00004651"/>
    </source>
</evidence>
<organism evidence="11 12">
    <name type="scientific">Saprospira grandis (strain Lewin)</name>
    <dbReference type="NCBI Taxonomy" id="984262"/>
    <lineage>
        <taxon>Bacteria</taxon>
        <taxon>Pseudomonadati</taxon>
        <taxon>Bacteroidota</taxon>
        <taxon>Saprospiria</taxon>
        <taxon>Saprospirales</taxon>
        <taxon>Saprospiraceae</taxon>
        <taxon>Saprospira</taxon>
    </lineage>
</organism>
<feature type="transmembrane region" description="Helical" evidence="10">
    <location>
        <begin position="196"/>
        <end position="216"/>
    </location>
</feature>
<dbReference type="AlphaFoldDB" id="H6L3K6"/>
<protein>
    <recommendedName>
        <fullName evidence="3">Protease PrsW</fullName>
    </recommendedName>
</protein>
<dbReference type="Proteomes" id="UP000007519">
    <property type="component" value="Chromosome"/>
</dbReference>
<dbReference type="EMBL" id="CP002831">
    <property type="protein sequence ID" value="AFC24954.1"/>
    <property type="molecule type" value="Genomic_DNA"/>
</dbReference>
<evidence type="ECO:0000256" key="3">
    <source>
        <dbReference type="ARBA" id="ARBA00018997"/>
    </source>
</evidence>
<feature type="transmembrane region" description="Helical" evidence="10">
    <location>
        <begin position="133"/>
        <end position="157"/>
    </location>
</feature>
<evidence type="ECO:0000256" key="4">
    <source>
        <dbReference type="ARBA" id="ARBA00022475"/>
    </source>
</evidence>
<dbReference type="RefSeq" id="WP_015692569.1">
    <property type="nucleotide sequence ID" value="NC_016940.1"/>
</dbReference>
<proteinExistence type="inferred from homology"/>
<feature type="transmembrane region" description="Helical" evidence="10">
    <location>
        <begin position="70"/>
        <end position="93"/>
    </location>
</feature>
<keyword evidence="7" id="KW-0378">Hydrolase</keyword>
<keyword evidence="4" id="KW-1003">Cell membrane</keyword>
<evidence type="ECO:0000313" key="12">
    <source>
        <dbReference type="Proteomes" id="UP000007519"/>
    </source>
</evidence>
<evidence type="ECO:0000256" key="5">
    <source>
        <dbReference type="ARBA" id="ARBA00022670"/>
    </source>
</evidence>
<evidence type="ECO:0000256" key="2">
    <source>
        <dbReference type="ARBA" id="ARBA00009165"/>
    </source>
</evidence>
<feature type="transmembrane region" description="Helical" evidence="10">
    <location>
        <begin position="105"/>
        <end position="127"/>
    </location>
</feature>
<dbReference type="HOGENOM" id="CLU_081250_1_0_10"/>
<dbReference type="OrthoDB" id="5504276at2"/>
<keyword evidence="8 10" id="KW-1133">Transmembrane helix</keyword>
<evidence type="ECO:0000256" key="6">
    <source>
        <dbReference type="ARBA" id="ARBA00022692"/>
    </source>
</evidence>
<dbReference type="KEGG" id="sgn:SGRA_2225"/>
<keyword evidence="6 10" id="KW-0812">Transmembrane</keyword>
<dbReference type="Pfam" id="PF13367">
    <property type="entry name" value="PrsW-protease"/>
    <property type="match status" value="1"/>
</dbReference>
<dbReference type="GO" id="GO:0006508">
    <property type="term" value="P:proteolysis"/>
    <property type="evidence" value="ECO:0007669"/>
    <property type="project" value="UniProtKB-KW"/>
</dbReference>
<feature type="transmembrane region" description="Helical" evidence="10">
    <location>
        <begin position="6"/>
        <end position="21"/>
    </location>
</feature>
<reference evidence="11 12" key="1">
    <citation type="journal article" date="2012" name="Stand. Genomic Sci.">
        <title>Complete genome sequencing and analysis of Saprospira grandis str. Lewin, a predatory marine bacterium.</title>
        <authorList>
            <person name="Saw J.H."/>
            <person name="Yuryev A."/>
            <person name="Kanbe M."/>
            <person name="Hou S."/>
            <person name="Young A.G."/>
            <person name="Aizawa S."/>
            <person name="Alam M."/>
        </authorList>
    </citation>
    <scope>NUCLEOTIDE SEQUENCE [LARGE SCALE GENOMIC DNA]</scope>
    <source>
        <strain evidence="11 12">Lewin</strain>
    </source>
</reference>
<dbReference type="PIRSF" id="PIRSF016933">
    <property type="entry name" value="PrsW"/>
    <property type="match status" value="1"/>
</dbReference>
<sequence>MDYYLLALSVLPGLAICYYIWWRDKHEPEPKHLLIFCFLFGMLSTVPAVFLETMGQNMGIIADENLLKTFAFAVGVVGFSEEFCKFLFLRYYIYPKKEFDEPMDGIVYSVMVSMGFATLENVLYVAQGGYEVAFLRMFTAVPAHAAFAVIMGYFVGLGKFHLHKGKESLFLLKGLGLAALVHGLYDFFIFQVNFPSLQYLTFVVLFLAIFISFPMMKRLLHISPHKEESH</sequence>
<keyword evidence="12" id="KW-1185">Reference proteome</keyword>